<evidence type="ECO:0000313" key="1">
    <source>
        <dbReference type="EMBL" id="MBB4664351.1"/>
    </source>
</evidence>
<dbReference type="RefSeq" id="WP_183344352.1">
    <property type="nucleotide sequence ID" value="NZ_JACHNU010000007.1"/>
</dbReference>
<name>A0A840IJE0_9ACTN</name>
<evidence type="ECO:0000313" key="2">
    <source>
        <dbReference type="Proteomes" id="UP000585272"/>
    </source>
</evidence>
<dbReference type="EMBL" id="JACHNU010000007">
    <property type="protein sequence ID" value="MBB4664351.1"/>
    <property type="molecule type" value="Genomic_DNA"/>
</dbReference>
<comment type="caution">
    <text evidence="1">The sequence shown here is derived from an EMBL/GenBank/DDBJ whole genome shotgun (WGS) entry which is preliminary data.</text>
</comment>
<keyword evidence="2" id="KW-1185">Reference proteome</keyword>
<reference evidence="1 2" key="1">
    <citation type="submission" date="2020-08" db="EMBL/GenBank/DDBJ databases">
        <title>Genomic Encyclopedia of Archaeal and Bacterial Type Strains, Phase II (KMG-II): from individual species to whole genera.</title>
        <authorList>
            <person name="Goeker M."/>
        </authorList>
    </citation>
    <scope>NUCLEOTIDE SEQUENCE [LARGE SCALE GENOMIC DNA]</scope>
    <source>
        <strain evidence="1 2">DSM 23288</strain>
    </source>
</reference>
<proteinExistence type="predicted"/>
<accession>A0A840IJE0</accession>
<sequence>MRNRTLHQLLRAFTEDAGLQLAAETARGAEIPFEVVEEPGARSALYCYRPLTGNFIRSRMGILDRLPSYLPAARTIGAIAGLDGYLRKRGEPRIPPDERERADAALRSFLSAVYADTSEFGFQADRFDAAYAELEAALYEGRQVALVVAPVLGLALESDDVPLGEGLSLARGESVPDVPPEAVWSTPGEVEHGSVLAVLTLEGERLAGPPLTTARTRFRRLLSALRLFDEGVYALGPVAWARLDAGPWQVVPLGASGRARGRRTLVLEQEDELRAFCNLIARRTPRAGEVAWALSRFEMARERVVPFESLTDDLLALRALLEPEGPDSGRLAQRLSVICAQPEERAALAERIARAVTLERAVIAGLAQPGENVDRLVEEISGHLRALLRDILCGHLDSDVRSLADELLAEAAAA</sequence>
<gene>
    <name evidence="1" type="ORF">BDZ31_003962</name>
</gene>
<dbReference type="Proteomes" id="UP000585272">
    <property type="component" value="Unassembled WGS sequence"/>
</dbReference>
<organism evidence="1 2">
    <name type="scientific">Conexibacter arvalis</name>
    <dbReference type="NCBI Taxonomy" id="912552"/>
    <lineage>
        <taxon>Bacteria</taxon>
        <taxon>Bacillati</taxon>
        <taxon>Actinomycetota</taxon>
        <taxon>Thermoleophilia</taxon>
        <taxon>Solirubrobacterales</taxon>
        <taxon>Conexibacteraceae</taxon>
        <taxon>Conexibacter</taxon>
    </lineage>
</organism>
<dbReference type="AlphaFoldDB" id="A0A840IJE0"/>
<protein>
    <submittedName>
        <fullName evidence="1">Uncharacterized protein</fullName>
    </submittedName>
</protein>